<accession>A0ABS4Q3H1</accession>
<reference evidence="1 2" key="1">
    <citation type="submission" date="2021-03" db="EMBL/GenBank/DDBJ databases">
        <title>Sequencing the genomes of 1000 actinobacteria strains.</title>
        <authorList>
            <person name="Klenk H.-P."/>
        </authorList>
    </citation>
    <scope>NUCLEOTIDE SEQUENCE [LARGE SCALE GENOMIC DNA]</scope>
    <source>
        <strain evidence="1 2">DSM 45510</strain>
    </source>
</reference>
<comment type="caution">
    <text evidence="1">The sequence shown here is derived from an EMBL/GenBank/DDBJ whole genome shotgun (WGS) entry which is preliminary data.</text>
</comment>
<dbReference type="RefSeq" id="WP_209669172.1">
    <property type="nucleotide sequence ID" value="NZ_JAGGMS010000001.1"/>
</dbReference>
<evidence type="ECO:0000313" key="2">
    <source>
        <dbReference type="Proteomes" id="UP000741013"/>
    </source>
</evidence>
<organism evidence="1 2">
    <name type="scientific">Amycolatopsis magusensis</name>
    <dbReference type="NCBI Taxonomy" id="882444"/>
    <lineage>
        <taxon>Bacteria</taxon>
        <taxon>Bacillati</taxon>
        <taxon>Actinomycetota</taxon>
        <taxon>Actinomycetes</taxon>
        <taxon>Pseudonocardiales</taxon>
        <taxon>Pseudonocardiaceae</taxon>
        <taxon>Amycolatopsis</taxon>
    </lineage>
</organism>
<dbReference type="EMBL" id="JAGGMS010000001">
    <property type="protein sequence ID" value="MBP2186239.1"/>
    <property type="molecule type" value="Genomic_DNA"/>
</dbReference>
<protein>
    <recommendedName>
        <fullName evidence="3">WXG100 family type VII secretion target</fullName>
    </recommendedName>
</protein>
<evidence type="ECO:0008006" key="3">
    <source>
        <dbReference type="Google" id="ProtNLM"/>
    </source>
</evidence>
<sequence length="245" mass="24570">MGGSQEFRAEPEAMRSAAGNVGGIIMRGVNSAGDLERLEVPPASFAGIGDAVASAGAALRSQQVTAVRTLLTLMQEVNDLVRQCADEYQAADEAAATGYGGKPSSAGPVLPAIWGTPVAAELAACAVRDSAGAGGDPGSVGNVLRYMEQAGLAGPGTEFSDAAQFNAWLEGNADNQASVGVIEVYSGTARDLGDVPGGVRGGDVVIVADSLIGVAGNNGQLYNHGLVDSGIHGPAKVSVYRPAFA</sequence>
<evidence type="ECO:0000313" key="1">
    <source>
        <dbReference type="EMBL" id="MBP2186239.1"/>
    </source>
</evidence>
<keyword evidence="2" id="KW-1185">Reference proteome</keyword>
<dbReference type="Proteomes" id="UP000741013">
    <property type="component" value="Unassembled WGS sequence"/>
</dbReference>
<name>A0ABS4Q3H1_9PSEU</name>
<gene>
    <name evidence="1" type="ORF">JOM49_007765</name>
</gene>
<proteinExistence type="predicted"/>